<dbReference type="InterPro" id="IPR002052">
    <property type="entry name" value="DNA_methylase_N6_adenine_CS"/>
</dbReference>
<reference evidence="1" key="1">
    <citation type="journal article" date="2014" name="Int. J. Syst. Evol. Microbiol.">
        <title>Complete genome sequence of Corynebacterium casei LMG S-19264T (=DSM 44701T), isolated from a smear-ripened cheese.</title>
        <authorList>
            <consortium name="US DOE Joint Genome Institute (JGI-PGF)"/>
            <person name="Walter F."/>
            <person name="Albersmeier A."/>
            <person name="Kalinowski J."/>
            <person name="Ruckert C."/>
        </authorList>
    </citation>
    <scope>NUCLEOTIDE SEQUENCE</scope>
    <source>
        <strain evidence="1">CGMCC 1.12214</strain>
    </source>
</reference>
<reference evidence="1" key="2">
    <citation type="submission" date="2020-09" db="EMBL/GenBank/DDBJ databases">
        <authorList>
            <person name="Sun Q."/>
            <person name="Zhou Y."/>
        </authorList>
    </citation>
    <scope>NUCLEOTIDE SEQUENCE</scope>
    <source>
        <strain evidence="1">CGMCC 1.12214</strain>
    </source>
</reference>
<evidence type="ECO:0000313" key="1">
    <source>
        <dbReference type="EMBL" id="GGH23689.1"/>
    </source>
</evidence>
<dbReference type="InterPro" id="IPR036514">
    <property type="entry name" value="SGNH_hydro_sf"/>
</dbReference>
<protein>
    <recommendedName>
        <fullName evidence="3">SGNH hydrolase-type esterase domain-containing protein</fullName>
    </recommendedName>
</protein>
<proteinExistence type="predicted"/>
<dbReference type="AlphaFoldDB" id="A0A917MIJ2"/>
<evidence type="ECO:0000313" key="2">
    <source>
        <dbReference type="Proteomes" id="UP000603912"/>
    </source>
</evidence>
<dbReference type="GO" id="GO:0016788">
    <property type="term" value="F:hydrolase activity, acting on ester bonds"/>
    <property type="evidence" value="ECO:0007669"/>
    <property type="project" value="UniProtKB-ARBA"/>
</dbReference>
<dbReference type="Gene3D" id="3.40.50.1110">
    <property type="entry name" value="SGNH hydrolase"/>
    <property type="match status" value="1"/>
</dbReference>
<dbReference type="InterPro" id="IPR006311">
    <property type="entry name" value="TAT_signal"/>
</dbReference>
<dbReference type="SUPFAM" id="SSF52266">
    <property type="entry name" value="SGNH hydrolase"/>
    <property type="match status" value="1"/>
</dbReference>
<name>A0A917MIJ2_9HYPH</name>
<comment type="caution">
    <text evidence="1">The sequence shown here is derived from an EMBL/GenBank/DDBJ whole genome shotgun (WGS) entry which is preliminary data.</text>
</comment>
<organism evidence="1 2">
    <name type="scientific">Alsobacter metallidurans</name>
    <dbReference type="NCBI Taxonomy" id="340221"/>
    <lineage>
        <taxon>Bacteria</taxon>
        <taxon>Pseudomonadati</taxon>
        <taxon>Pseudomonadota</taxon>
        <taxon>Alphaproteobacteria</taxon>
        <taxon>Hyphomicrobiales</taxon>
        <taxon>Alsobacteraceae</taxon>
        <taxon>Alsobacter</taxon>
    </lineage>
</organism>
<dbReference type="GO" id="GO:0032259">
    <property type="term" value="P:methylation"/>
    <property type="evidence" value="ECO:0007669"/>
    <property type="project" value="InterPro"/>
</dbReference>
<accession>A0A917MIJ2</accession>
<gene>
    <name evidence="1" type="ORF">GCM10007036_29610</name>
</gene>
<dbReference type="Pfam" id="PF25182">
    <property type="entry name" value="NonGDSL"/>
    <property type="match status" value="1"/>
</dbReference>
<dbReference type="PROSITE" id="PS00092">
    <property type="entry name" value="N6_MTASE"/>
    <property type="match status" value="1"/>
</dbReference>
<keyword evidence="2" id="KW-1185">Reference proteome</keyword>
<dbReference type="PROSITE" id="PS51318">
    <property type="entry name" value="TAT"/>
    <property type="match status" value="1"/>
</dbReference>
<dbReference type="GO" id="GO:0008168">
    <property type="term" value="F:methyltransferase activity"/>
    <property type="evidence" value="ECO:0007669"/>
    <property type="project" value="InterPro"/>
</dbReference>
<sequence>MGSGMEPFGSEAATRRSRRAGLGAALAAAALAAALLLGGASARAEVSPRCRVPDVYLSMAADLKRTERLIDRATPVRVMVLGPEIGGAAMPERRRARLHQELARRLPATNFEFVDDSAPSGLVEDDFNAIRSAAARVEPDLVIWQVGGADALASTDAEEFGKRLADAAKWMKERNIDLILVDPPFVPRVRHEQLYWRIVGKIREVTDRARLNLFQRYAAMQFLDFERQKLKEEPTDANSRRVCMAELVAEAIAKAATR</sequence>
<dbReference type="GO" id="GO:0003676">
    <property type="term" value="F:nucleic acid binding"/>
    <property type="evidence" value="ECO:0007669"/>
    <property type="project" value="InterPro"/>
</dbReference>
<dbReference type="InterPro" id="IPR057572">
    <property type="entry name" value="NonGDSL"/>
</dbReference>
<dbReference type="EMBL" id="BMES01000002">
    <property type="protein sequence ID" value="GGH23689.1"/>
    <property type="molecule type" value="Genomic_DNA"/>
</dbReference>
<evidence type="ECO:0008006" key="3">
    <source>
        <dbReference type="Google" id="ProtNLM"/>
    </source>
</evidence>
<dbReference type="Proteomes" id="UP000603912">
    <property type="component" value="Unassembled WGS sequence"/>
</dbReference>